<evidence type="ECO:0000313" key="4">
    <source>
        <dbReference type="Proteomes" id="UP001183809"/>
    </source>
</evidence>
<reference evidence="4" key="1">
    <citation type="submission" date="2023-07" db="EMBL/GenBank/DDBJ databases">
        <title>30 novel species of actinomycetes from the DSMZ collection.</title>
        <authorList>
            <person name="Nouioui I."/>
        </authorList>
    </citation>
    <scope>NUCLEOTIDE SEQUENCE [LARGE SCALE GENOMIC DNA]</scope>
    <source>
        <strain evidence="4">DSM 41699</strain>
    </source>
</reference>
<evidence type="ECO:0000259" key="1">
    <source>
        <dbReference type="Pfam" id="PF00501"/>
    </source>
</evidence>
<organism evidence="3 4">
    <name type="scientific">Streptomyces gibsoniae</name>
    <dbReference type="NCBI Taxonomy" id="3075529"/>
    <lineage>
        <taxon>Bacteria</taxon>
        <taxon>Bacillati</taxon>
        <taxon>Actinomycetota</taxon>
        <taxon>Actinomycetes</taxon>
        <taxon>Kitasatosporales</taxon>
        <taxon>Streptomycetaceae</taxon>
        <taxon>Streptomyces</taxon>
    </lineage>
</organism>
<dbReference type="CDD" id="cd05936">
    <property type="entry name" value="FC-FACS_FadD_like"/>
    <property type="match status" value="1"/>
</dbReference>
<dbReference type="Proteomes" id="UP001183809">
    <property type="component" value="Unassembled WGS sequence"/>
</dbReference>
<keyword evidence="3" id="KW-0436">Ligase</keyword>
<feature type="domain" description="AMP-dependent synthetase/ligase" evidence="1">
    <location>
        <begin position="10"/>
        <end position="362"/>
    </location>
</feature>
<name>A0ABU2TTR6_9ACTN</name>
<evidence type="ECO:0000259" key="2">
    <source>
        <dbReference type="Pfam" id="PF13193"/>
    </source>
</evidence>
<dbReference type="InterPro" id="IPR045851">
    <property type="entry name" value="AMP-bd_C_sf"/>
</dbReference>
<dbReference type="InterPro" id="IPR050237">
    <property type="entry name" value="ATP-dep_AMP-bd_enzyme"/>
</dbReference>
<dbReference type="SUPFAM" id="SSF56801">
    <property type="entry name" value="Acetyl-CoA synthetase-like"/>
    <property type="match status" value="1"/>
</dbReference>
<dbReference type="Pfam" id="PF00501">
    <property type="entry name" value="AMP-binding"/>
    <property type="match status" value="1"/>
</dbReference>
<accession>A0ABU2TTR6</accession>
<dbReference type="Gene3D" id="3.30.300.30">
    <property type="match status" value="1"/>
</dbReference>
<dbReference type="PANTHER" id="PTHR43767">
    <property type="entry name" value="LONG-CHAIN-FATTY-ACID--COA LIGASE"/>
    <property type="match status" value="1"/>
</dbReference>
<dbReference type="Pfam" id="PF13193">
    <property type="entry name" value="AMP-binding_C"/>
    <property type="match status" value="1"/>
</dbReference>
<proteinExistence type="predicted"/>
<dbReference type="InterPro" id="IPR042099">
    <property type="entry name" value="ANL_N_sf"/>
</dbReference>
<gene>
    <name evidence="3" type="ORF">RM764_14780</name>
</gene>
<dbReference type="EMBL" id="JAVREY010000014">
    <property type="protein sequence ID" value="MDT0464275.1"/>
    <property type="molecule type" value="Genomic_DNA"/>
</dbReference>
<dbReference type="PANTHER" id="PTHR43767:SF12">
    <property type="entry name" value="AMP-DEPENDENT SYNTHETASE AND LIGASE"/>
    <property type="match status" value="1"/>
</dbReference>
<dbReference type="Gene3D" id="3.40.50.12780">
    <property type="entry name" value="N-terminal domain of ligase-like"/>
    <property type="match status" value="1"/>
</dbReference>
<dbReference type="PROSITE" id="PS00455">
    <property type="entry name" value="AMP_BINDING"/>
    <property type="match status" value="1"/>
</dbReference>
<sequence>MPENLATLLTAQAQRAPERIALRLGAESLGYGALADASARMVAVLRARGVRPGDRVGLMAPNVPAFAVLYFGILRAGAVVVPVNPLLKAREIHHYLTDSDAALLLAWEEYAAEGQAAAEACGTPCLAVGRESLSDLLAEYAPVSEPADRAARDTAVILYTSGTTGTPKGAELTHRNLVRNTEVSARTLLQLTEDDVVFGGLPLFHSFGQVVGLMCAVAAGACLTLLPRFDPADVLAMLERDRVSVFLGVPTMYAALLAHPAARTTDTSSLRLCVSGGAALPVEVLHGFEAVFGCTVLEGYGLSETSPVASFNHPQGPRRPGTIGTPIEGIRMRIQDDRGRPLPDGEPGEIAIRGHNIMKGYWRRPEATAETIVNGWLRTGDIGVRDPDGLFRVADRKKELIIRGGFNVYPREIEEVLYQHPAVTEAAVIGVPHPTHGEEIAAVVALKPGAAVMPDELRDFVRAQVAPYKYPRIVRIAAALPKGPTGKILRRAITLTDPTAERSG</sequence>
<evidence type="ECO:0000313" key="3">
    <source>
        <dbReference type="EMBL" id="MDT0464275.1"/>
    </source>
</evidence>
<dbReference type="InterPro" id="IPR020845">
    <property type="entry name" value="AMP-binding_CS"/>
</dbReference>
<dbReference type="GO" id="GO:0016874">
    <property type="term" value="F:ligase activity"/>
    <property type="evidence" value="ECO:0007669"/>
    <property type="project" value="UniProtKB-KW"/>
</dbReference>
<comment type="caution">
    <text evidence="3">The sequence shown here is derived from an EMBL/GenBank/DDBJ whole genome shotgun (WGS) entry which is preliminary data.</text>
</comment>
<dbReference type="InterPro" id="IPR025110">
    <property type="entry name" value="AMP-bd_C"/>
</dbReference>
<keyword evidence="4" id="KW-1185">Reference proteome</keyword>
<protein>
    <submittedName>
        <fullName evidence="3">Long-chain fatty acid--CoA ligase</fullName>
    </submittedName>
</protein>
<feature type="domain" description="AMP-binding enzyme C-terminal" evidence="2">
    <location>
        <begin position="412"/>
        <end position="487"/>
    </location>
</feature>
<dbReference type="InterPro" id="IPR000873">
    <property type="entry name" value="AMP-dep_synth/lig_dom"/>
</dbReference>